<evidence type="ECO:0000313" key="1">
    <source>
        <dbReference type="EMBL" id="KHN86641.1"/>
    </source>
</evidence>
<sequence>MPQIVDDEEHFWQEPLGAWIKDCVSGCDALIPESTWRAEERRETVLRFAELCDGFVFNLLFVFVDTDSLNLVVMQDGRIAVADMATRMKHFSTLIHNIYHFYRVHFRSKHFSS</sequence>
<dbReference type="Proteomes" id="UP000031036">
    <property type="component" value="Unassembled WGS sequence"/>
</dbReference>
<evidence type="ECO:0000313" key="2">
    <source>
        <dbReference type="Proteomes" id="UP000031036"/>
    </source>
</evidence>
<dbReference type="AlphaFoldDB" id="A0A0B2VSX0"/>
<dbReference type="InterPro" id="IPR036872">
    <property type="entry name" value="CH_dom_sf"/>
</dbReference>
<protein>
    <submittedName>
        <fullName evidence="1">Uncharacterized protein</fullName>
    </submittedName>
</protein>
<keyword evidence="2" id="KW-1185">Reference proteome</keyword>
<comment type="caution">
    <text evidence="1">The sequence shown here is derived from an EMBL/GenBank/DDBJ whole genome shotgun (WGS) entry which is preliminary data.</text>
</comment>
<dbReference type="OrthoDB" id="10254988at2759"/>
<proteinExistence type="predicted"/>
<dbReference type="Gene3D" id="1.10.418.10">
    <property type="entry name" value="Calponin-like domain"/>
    <property type="match status" value="1"/>
</dbReference>
<accession>A0A0B2VSX0</accession>
<reference evidence="1 2" key="1">
    <citation type="submission" date="2014-11" db="EMBL/GenBank/DDBJ databases">
        <title>Genetic blueprint of the zoonotic pathogen Toxocara canis.</title>
        <authorList>
            <person name="Zhu X.-Q."/>
            <person name="Korhonen P.K."/>
            <person name="Cai H."/>
            <person name="Young N.D."/>
            <person name="Nejsum P."/>
            <person name="von Samson-Himmelstjerna G."/>
            <person name="Boag P.R."/>
            <person name="Tan P."/>
            <person name="Li Q."/>
            <person name="Min J."/>
            <person name="Yang Y."/>
            <person name="Wang X."/>
            <person name="Fang X."/>
            <person name="Hall R.S."/>
            <person name="Hofmann A."/>
            <person name="Sternberg P.W."/>
            <person name="Jex A.R."/>
            <person name="Gasser R.B."/>
        </authorList>
    </citation>
    <scope>NUCLEOTIDE SEQUENCE [LARGE SCALE GENOMIC DNA]</scope>
    <source>
        <strain evidence="1">PN_DK_2014</strain>
    </source>
</reference>
<name>A0A0B2VSX0_TOXCA</name>
<gene>
    <name evidence="1" type="ORF">Tcan_09786</name>
</gene>
<organism evidence="1 2">
    <name type="scientific">Toxocara canis</name>
    <name type="common">Canine roundworm</name>
    <dbReference type="NCBI Taxonomy" id="6265"/>
    <lineage>
        <taxon>Eukaryota</taxon>
        <taxon>Metazoa</taxon>
        <taxon>Ecdysozoa</taxon>
        <taxon>Nematoda</taxon>
        <taxon>Chromadorea</taxon>
        <taxon>Rhabditida</taxon>
        <taxon>Spirurina</taxon>
        <taxon>Ascaridomorpha</taxon>
        <taxon>Ascaridoidea</taxon>
        <taxon>Toxocaridae</taxon>
        <taxon>Toxocara</taxon>
    </lineage>
</organism>
<dbReference type="OMA" id="EPLGAWI"/>
<dbReference type="EMBL" id="JPKZ01000538">
    <property type="protein sequence ID" value="KHN86641.1"/>
    <property type="molecule type" value="Genomic_DNA"/>
</dbReference>